<keyword evidence="1 2" id="KW-0378">Hydrolase</keyword>
<reference evidence="2 3" key="1">
    <citation type="submission" date="2008-04" db="EMBL/GenBank/DDBJ databases">
        <title>Complete sequence of chromosome of Natranaerobius thermophilus JW/NM-WN-LF.</title>
        <authorList>
            <consortium name="US DOE Joint Genome Institute"/>
            <person name="Copeland A."/>
            <person name="Lucas S."/>
            <person name="Lapidus A."/>
            <person name="Glavina del Rio T."/>
            <person name="Dalin E."/>
            <person name="Tice H."/>
            <person name="Bruce D."/>
            <person name="Goodwin L."/>
            <person name="Pitluck S."/>
            <person name="Chertkov O."/>
            <person name="Brettin T."/>
            <person name="Detter J.C."/>
            <person name="Han C."/>
            <person name="Kuske C.R."/>
            <person name="Schmutz J."/>
            <person name="Larimer F."/>
            <person name="Land M."/>
            <person name="Hauser L."/>
            <person name="Kyrpides N."/>
            <person name="Lykidis A."/>
            <person name="Mesbah N.M."/>
            <person name="Wiegel J."/>
        </authorList>
    </citation>
    <scope>NUCLEOTIDE SEQUENCE [LARGE SCALE GENOMIC DNA]</scope>
    <source>
        <strain evidence="3">ATCC BAA-1301 / DSM 18059 / JW/NM-WN-LF</strain>
    </source>
</reference>
<dbReference type="Gene3D" id="3.40.50.1000">
    <property type="entry name" value="HAD superfamily/HAD-like"/>
    <property type="match status" value="1"/>
</dbReference>
<dbReference type="EMBL" id="CP001034">
    <property type="protein sequence ID" value="ACB84138.1"/>
    <property type="molecule type" value="Genomic_DNA"/>
</dbReference>
<dbReference type="InParanoid" id="B2A6C7"/>
<dbReference type="InterPro" id="IPR023214">
    <property type="entry name" value="HAD_sf"/>
</dbReference>
<name>B2A6C7_NATTJ</name>
<proteinExistence type="predicted"/>
<dbReference type="OrthoDB" id="9809962at2"/>
<dbReference type="InterPro" id="IPR036412">
    <property type="entry name" value="HAD-like_sf"/>
</dbReference>
<protein>
    <submittedName>
        <fullName evidence="2">Haloacid dehalogenase domain protein hydrolase</fullName>
    </submittedName>
</protein>
<dbReference type="Proteomes" id="UP000001683">
    <property type="component" value="Chromosome"/>
</dbReference>
<dbReference type="KEGG" id="nth:Nther_0542"/>
<dbReference type="GO" id="GO:0016787">
    <property type="term" value="F:hydrolase activity"/>
    <property type="evidence" value="ECO:0007669"/>
    <property type="project" value="UniProtKB-KW"/>
</dbReference>
<reference evidence="2 3" key="2">
    <citation type="journal article" date="2011" name="J. Bacteriol.">
        <title>Complete genome sequence of the anaerobic, halophilic alkalithermophile Natranaerobius thermophilus JW/NM-WN-LF.</title>
        <authorList>
            <person name="Zhao B."/>
            <person name="Mesbah N.M."/>
            <person name="Dalin E."/>
            <person name="Goodwin L."/>
            <person name="Nolan M."/>
            <person name="Pitluck S."/>
            <person name="Chertkov O."/>
            <person name="Brettin T.S."/>
            <person name="Han J."/>
            <person name="Larimer F.W."/>
            <person name="Land M.L."/>
            <person name="Hauser L."/>
            <person name="Kyrpides N."/>
            <person name="Wiegel J."/>
        </authorList>
    </citation>
    <scope>NUCLEOTIDE SEQUENCE [LARGE SCALE GENOMIC DNA]</scope>
    <source>
        <strain evidence="3">ATCC BAA-1301 / DSM 18059 / JW/NM-WN-LF</strain>
    </source>
</reference>
<dbReference type="Gene3D" id="1.10.150.520">
    <property type="match status" value="1"/>
</dbReference>
<sequence length="242" mass="28411">MGKFTAILFDLDGTLLPVDTKVFIYKYFELMKKSVSNLYDPEVFVKHVWEGSKKMINSNDSKTTNQQVFFQYFNQAIDLPLEQIESFFDDFYNNKFPELRNCVGETEINRYELISSLKKAGYQVIIATNPIFPKEAIEHRLDWIGLSRSDFDLVTTYENMHFAKPNIRYYQEICSQLQLSSQECIMVGNDTGEDLIAKKLDMQTYLVTDYLIDERNLLEQMTPDYQGTLQEMSDYFNEQLVN</sequence>
<evidence type="ECO:0000313" key="3">
    <source>
        <dbReference type="Proteomes" id="UP000001683"/>
    </source>
</evidence>
<dbReference type="SFLD" id="SFLDG01129">
    <property type="entry name" value="C1.5:_HAD__Beta-PGM__Phosphata"/>
    <property type="match status" value="1"/>
</dbReference>
<dbReference type="RefSeq" id="WP_012447024.1">
    <property type="nucleotide sequence ID" value="NC_010718.1"/>
</dbReference>
<organism evidence="2 3">
    <name type="scientific">Natranaerobius thermophilus (strain ATCC BAA-1301 / DSM 18059 / JW/NM-WN-LF)</name>
    <dbReference type="NCBI Taxonomy" id="457570"/>
    <lineage>
        <taxon>Bacteria</taxon>
        <taxon>Bacillati</taxon>
        <taxon>Bacillota</taxon>
        <taxon>Clostridia</taxon>
        <taxon>Natranaerobiales</taxon>
        <taxon>Natranaerobiaceae</taxon>
        <taxon>Natranaerobius</taxon>
    </lineage>
</organism>
<dbReference type="Pfam" id="PF13419">
    <property type="entry name" value="HAD_2"/>
    <property type="match status" value="1"/>
</dbReference>
<dbReference type="PANTHER" id="PTHR43316">
    <property type="entry name" value="HYDROLASE, HALOACID DELAHOGENASE-RELATED"/>
    <property type="match status" value="1"/>
</dbReference>
<dbReference type="CDD" id="cd01427">
    <property type="entry name" value="HAD_like"/>
    <property type="match status" value="1"/>
</dbReference>
<accession>B2A6C7</accession>
<dbReference type="AlphaFoldDB" id="B2A6C7"/>
<dbReference type="HOGENOM" id="CLU_064956_1_0_9"/>
<keyword evidence="3" id="KW-1185">Reference proteome</keyword>
<evidence type="ECO:0000256" key="1">
    <source>
        <dbReference type="ARBA" id="ARBA00022801"/>
    </source>
</evidence>
<dbReference type="SFLD" id="SFLDS00003">
    <property type="entry name" value="Haloacid_Dehalogenase"/>
    <property type="match status" value="1"/>
</dbReference>
<dbReference type="PRINTS" id="PR00413">
    <property type="entry name" value="HADHALOGNASE"/>
</dbReference>
<dbReference type="PANTHER" id="PTHR43316:SF3">
    <property type="entry name" value="HALOACID DEHALOGENASE, TYPE II (AFU_ORTHOLOGUE AFUA_2G07750)-RELATED"/>
    <property type="match status" value="1"/>
</dbReference>
<dbReference type="eggNOG" id="COG0637">
    <property type="taxonomic scope" value="Bacteria"/>
</dbReference>
<dbReference type="FunCoup" id="B2A6C7">
    <property type="interactions" value="117"/>
</dbReference>
<gene>
    <name evidence="2" type="ordered locus">Nther_0542</name>
</gene>
<dbReference type="InterPro" id="IPR006439">
    <property type="entry name" value="HAD-SF_hydro_IA"/>
</dbReference>
<dbReference type="InterPro" id="IPR041492">
    <property type="entry name" value="HAD_2"/>
</dbReference>
<dbReference type="InterPro" id="IPR051540">
    <property type="entry name" value="S-2-haloacid_dehalogenase"/>
</dbReference>
<evidence type="ECO:0000313" key="2">
    <source>
        <dbReference type="EMBL" id="ACB84138.1"/>
    </source>
</evidence>
<dbReference type="SUPFAM" id="SSF56784">
    <property type="entry name" value="HAD-like"/>
    <property type="match status" value="1"/>
</dbReference>
<dbReference type="NCBIfam" id="TIGR01549">
    <property type="entry name" value="HAD-SF-IA-v1"/>
    <property type="match status" value="1"/>
</dbReference>
<dbReference type="STRING" id="457570.Nther_0542"/>